<evidence type="ECO:0000313" key="2">
    <source>
        <dbReference type="Proteomes" id="UP001560573"/>
    </source>
</evidence>
<dbReference type="Proteomes" id="UP001560573">
    <property type="component" value="Unassembled WGS sequence"/>
</dbReference>
<dbReference type="PROSITE" id="PS51257">
    <property type="entry name" value="PROKAR_LIPOPROTEIN"/>
    <property type="match status" value="1"/>
</dbReference>
<organism evidence="1 2">
    <name type="scientific">Danxiaibacter flavus</name>
    <dbReference type="NCBI Taxonomy" id="3049108"/>
    <lineage>
        <taxon>Bacteria</taxon>
        <taxon>Pseudomonadati</taxon>
        <taxon>Bacteroidota</taxon>
        <taxon>Chitinophagia</taxon>
        <taxon>Chitinophagales</taxon>
        <taxon>Chitinophagaceae</taxon>
        <taxon>Danxiaibacter</taxon>
    </lineage>
</organism>
<evidence type="ECO:0000313" key="1">
    <source>
        <dbReference type="EMBL" id="MEX6690401.1"/>
    </source>
</evidence>
<proteinExistence type="predicted"/>
<gene>
    <name evidence="1" type="ORF">QTN47_23015</name>
</gene>
<dbReference type="EMBL" id="JAULBC010000008">
    <property type="protein sequence ID" value="MEX6690401.1"/>
    <property type="molecule type" value="Genomic_DNA"/>
</dbReference>
<comment type="caution">
    <text evidence="1">The sequence shown here is derived from an EMBL/GenBank/DDBJ whole genome shotgun (WGS) entry which is preliminary data.</text>
</comment>
<name>A0ABV3ZKI7_9BACT</name>
<protein>
    <submittedName>
        <fullName evidence="1">Uncharacterized protein</fullName>
    </submittedName>
</protein>
<accession>A0ABV3ZKI7</accession>
<dbReference type="RefSeq" id="WP_369331813.1">
    <property type="nucleotide sequence ID" value="NZ_JAULBC010000008.1"/>
</dbReference>
<keyword evidence="2" id="KW-1185">Reference proteome</keyword>
<reference evidence="1 2" key="1">
    <citation type="submission" date="2023-07" db="EMBL/GenBank/DDBJ databases">
        <authorList>
            <person name="Lian W.-H."/>
        </authorList>
    </citation>
    <scope>NUCLEOTIDE SEQUENCE [LARGE SCALE GENOMIC DNA]</scope>
    <source>
        <strain evidence="1 2">SYSU DXS3180</strain>
    </source>
</reference>
<sequence>MKDYQNYNIYIGAIILLVLFSCKKTISVQLEWGTIETPKNVEAGLPITSKVQLMYSTTSYPINFQGFRTVEKSKNHFLIAAPATIITHGAGSVNAMEWIMDTTYVLLTTSSGQYILDFVFKGNVMQSDTVDVR</sequence>